<dbReference type="InterPro" id="IPR018114">
    <property type="entry name" value="TRYPSIN_HIS"/>
</dbReference>
<keyword evidence="3" id="KW-0964">Secreted</keyword>
<dbReference type="InterPro" id="IPR009003">
    <property type="entry name" value="Peptidase_S1_PA"/>
</dbReference>
<evidence type="ECO:0000256" key="1">
    <source>
        <dbReference type="ARBA" id="ARBA00004613"/>
    </source>
</evidence>
<feature type="region of interest" description="Disordered" evidence="8">
    <location>
        <begin position="265"/>
        <end position="311"/>
    </location>
</feature>
<evidence type="ECO:0000313" key="10">
    <source>
        <dbReference type="EMBL" id="KAL3784112.1"/>
    </source>
</evidence>
<accession>A0ABD3P939</accession>
<keyword evidence="7" id="KW-0325">Glycoprotein</keyword>
<dbReference type="InterPro" id="IPR001314">
    <property type="entry name" value="Peptidase_S1A"/>
</dbReference>
<dbReference type="PANTHER" id="PTHR24276">
    <property type="entry name" value="POLYSERASE-RELATED"/>
    <property type="match status" value="1"/>
</dbReference>
<dbReference type="FunFam" id="2.40.10.10:FF:000054">
    <property type="entry name" value="Complement C1r subcomponent"/>
    <property type="match status" value="1"/>
</dbReference>
<evidence type="ECO:0000256" key="6">
    <source>
        <dbReference type="ARBA" id="ARBA00023157"/>
    </source>
</evidence>
<feature type="domain" description="Peptidase S1" evidence="9">
    <location>
        <begin position="2"/>
        <end position="243"/>
    </location>
</feature>
<protein>
    <recommendedName>
        <fullName evidence="9">Peptidase S1 domain-containing protein</fullName>
    </recommendedName>
</protein>
<organism evidence="10 11">
    <name type="scientific">Cyclotella atomus</name>
    <dbReference type="NCBI Taxonomy" id="382360"/>
    <lineage>
        <taxon>Eukaryota</taxon>
        <taxon>Sar</taxon>
        <taxon>Stramenopiles</taxon>
        <taxon>Ochrophyta</taxon>
        <taxon>Bacillariophyta</taxon>
        <taxon>Coscinodiscophyceae</taxon>
        <taxon>Thalassiosirophycidae</taxon>
        <taxon>Stephanodiscales</taxon>
        <taxon>Stephanodiscaceae</taxon>
        <taxon>Cyclotella</taxon>
    </lineage>
</organism>
<comment type="caution">
    <text evidence="10">The sequence shown here is derived from an EMBL/GenBank/DDBJ whole genome shotgun (WGS) entry which is preliminary data.</text>
</comment>
<dbReference type="InterPro" id="IPR001254">
    <property type="entry name" value="Trypsin_dom"/>
</dbReference>
<keyword evidence="6" id="KW-1015">Disulfide bond</keyword>
<keyword evidence="5" id="KW-0843">Virulence</keyword>
<evidence type="ECO:0000259" key="9">
    <source>
        <dbReference type="PROSITE" id="PS50240"/>
    </source>
</evidence>
<comment type="similarity">
    <text evidence="2">Belongs to the peptidase S1 family.</text>
</comment>
<evidence type="ECO:0000313" key="11">
    <source>
        <dbReference type="Proteomes" id="UP001530400"/>
    </source>
</evidence>
<keyword evidence="11" id="KW-1185">Reference proteome</keyword>
<dbReference type="PROSITE" id="PS00134">
    <property type="entry name" value="TRYPSIN_HIS"/>
    <property type="match status" value="1"/>
</dbReference>
<evidence type="ECO:0000256" key="7">
    <source>
        <dbReference type="ARBA" id="ARBA00023180"/>
    </source>
</evidence>
<dbReference type="Gene3D" id="2.40.10.10">
    <property type="entry name" value="Trypsin-like serine proteases"/>
    <property type="match status" value="1"/>
</dbReference>
<sequence length="342" mass="37052">MIIGGSEASDSRYPYAAYLMYDNSPFCGGSLIASDVVLSAGHCLTMTEGVQPYTVVIGRHNVTHTDEGEEFTNAWGIPHPDYNLYKGDDNDFGLIFLPNRTQQDTIVRLNKDDDVPIDGQMLTYFGWGVTDQNSTDPPVSDVPLEIERATISNEKCSAIDGVYMGHNETYNGYITDNMICTFAFDKDSCQRDSGGPEIVKGSNATTDLQVGVISWGLGCATNIFPGVSARISKAYEWIRTEVCNRSAEPPSDFECQTFNEANAYNNSDPTTTFPNAIPTLSSSPSANKNDVDEEESPSPSPNSNENAAEVSTAAKSGTSSCIATAIDGKIQVMVMLLLWFGL</sequence>
<dbReference type="InterPro" id="IPR050430">
    <property type="entry name" value="Peptidase_S1"/>
</dbReference>
<dbReference type="PRINTS" id="PR00722">
    <property type="entry name" value="CHYMOTRYPSIN"/>
</dbReference>
<evidence type="ECO:0000256" key="5">
    <source>
        <dbReference type="ARBA" id="ARBA00023026"/>
    </source>
</evidence>
<reference evidence="10 11" key="1">
    <citation type="submission" date="2024-10" db="EMBL/GenBank/DDBJ databases">
        <title>Updated reference genomes for cyclostephanoid diatoms.</title>
        <authorList>
            <person name="Roberts W.R."/>
            <person name="Alverson A.J."/>
        </authorList>
    </citation>
    <scope>NUCLEOTIDE SEQUENCE [LARGE SCALE GENOMIC DNA]</scope>
    <source>
        <strain evidence="10 11">AJA010-31</strain>
    </source>
</reference>
<evidence type="ECO:0000256" key="8">
    <source>
        <dbReference type="SAM" id="MobiDB-lite"/>
    </source>
</evidence>
<dbReference type="AlphaFoldDB" id="A0ABD3P939"/>
<proteinExistence type="inferred from homology"/>
<dbReference type="InterPro" id="IPR043504">
    <property type="entry name" value="Peptidase_S1_PA_chymotrypsin"/>
</dbReference>
<dbReference type="Proteomes" id="UP001530400">
    <property type="component" value="Unassembled WGS sequence"/>
</dbReference>
<evidence type="ECO:0000256" key="2">
    <source>
        <dbReference type="ARBA" id="ARBA00007664"/>
    </source>
</evidence>
<comment type="subcellular location">
    <subcellularLocation>
        <location evidence="1">Secreted</location>
    </subcellularLocation>
</comment>
<gene>
    <name evidence="10" type="ORF">ACHAWO_001020</name>
</gene>
<dbReference type="SUPFAM" id="SSF50494">
    <property type="entry name" value="Trypsin-like serine proteases"/>
    <property type="match status" value="1"/>
</dbReference>
<dbReference type="SMART" id="SM00020">
    <property type="entry name" value="Tryp_SPc"/>
    <property type="match status" value="1"/>
</dbReference>
<evidence type="ECO:0000256" key="4">
    <source>
        <dbReference type="ARBA" id="ARBA00022729"/>
    </source>
</evidence>
<evidence type="ECO:0000256" key="3">
    <source>
        <dbReference type="ARBA" id="ARBA00022525"/>
    </source>
</evidence>
<dbReference type="PROSITE" id="PS50240">
    <property type="entry name" value="TRYPSIN_DOM"/>
    <property type="match status" value="1"/>
</dbReference>
<name>A0ABD3P939_9STRA</name>
<dbReference type="EMBL" id="JALLPJ020000738">
    <property type="protein sequence ID" value="KAL3784112.1"/>
    <property type="molecule type" value="Genomic_DNA"/>
</dbReference>
<dbReference type="PANTHER" id="PTHR24276:SF91">
    <property type="entry name" value="AT26814P-RELATED"/>
    <property type="match status" value="1"/>
</dbReference>
<dbReference type="Pfam" id="PF00089">
    <property type="entry name" value="Trypsin"/>
    <property type="match status" value="1"/>
</dbReference>
<keyword evidence="4" id="KW-0732">Signal</keyword>
<dbReference type="GO" id="GO:0005576">
    <property type="term" value="C:extracellular region"/>
    <property type="evidence" value="ECO:0007669"/>
    <property type="project" value="UniProtKB-SubCell"/>
</dbReference>
<feature type="compositionally biased region" description="Polar residues" evidence="8">
    <location>
        <begin position="265"/>
        <end position="288"/>
    </location>
</feature>
<dbReference type="CDD" id="cd00190">
    <property type="entry name" value="Tryp_SPc"/>
    <property type="match status" value="1"/>
</dbReference>